<name>A0A2Z7BFY6_9LAMI</name>
<evidence type="ECO:0000313" key="2">
    <source>
        <dbReference type="Proteomes" id="UP000250235"/>
    </source>
</evidence>
<reference evidence="1 2" key="1">
    <citation type="journal article" date="2015" name="Proc. Natl. Acad. Sci. U.S.A.">
        <title>The resurrection genome of Boea hygrometrica: A blueprint for survival of dehydration.</title>
        <authorList>
            <person name="Xiao L."/>
            <person name="Yang G."/>
            <person name="Zhang L."/>
            <person name="Yang X."/>
            <person name="Zhao S."/>
            <person name="Ji Z."/>
            <person name="Zhou Q."/>
            <person name="Hu M."/>
            <person name="Wang Y."/>
            <person name="Chen M."/>
            <person name="Xu Y."/>
            <person name="Jin H."/>
            <person name="Xiao X."/>
            <person name="Hu G."/>
            <person name="Bao F."/>
            <person name="Hu Y."/>
            <person name="Wan P."/>
            <person name="Li L."/>
            <person name="Deng X."/>
            <person name="Kuang T."/>
            <person name="Xiang C."/>
            <person name="Zhu J.K."/>
            <person name="Oliver M.J."/>
            <person name="He Y."/>
        </authorList>
    </citation>
    <scope>NUCLEOTIDE SEQUENCE [LARGE SCALE GENOMIC DNA]</scope>
    <source>
        <strain evidence="2">cv. XS01</strain>
    </source>
</reference>
<keyword evidence="2" id="KW-1185">Reference proteome</keyword>
<organism evidence="1 2">
    <name type="scientific">Dorcoceras hygrometricum</name>
    <dbReference type="NCBI Taxonomy" id="472368"/>
    <lineage>
        <taxon>Eukaryota</taxon>
        <taxon>Viridiplantae</taxon>
        <taxon>Streptophyta</taxon>
        <taxon>Embryophyta</taxon>
        <taxon>Tracheophyta</taxon>
        <taxon>Spermatophyta</taxon>
        <taxon>Magnoliopsida</taxon>
        <taxon>eudicotyledons</taxon>
        <taxon>Gunneridae</taxon>
        <taxon>Pentapetalae</taxon>
        <taxon>asterids</taxon>
        <taxon>lamiids</taxon>
        <taxon>Lamiales</taxon>
        <taxon>Gesneriaceae</taxon>
        <taxon>Didymocarpoideae</taxon>
        <taxon>Trichosporeae</taxon>
        <taxon>Loxocarpinae</taxon>
        <taxon>Dorcoceras</taxon>
    </lineage>
</organism>
<proteinExistence type="predicted"/>
<dbReference type="Proteomes" id="UP000250235">
    <property type="component" value="Unassembled WGS sequence"/>
</dbReference>
<sequence length="53" mass="6262">MIGVTIGYSAQCVEHEKRISGRLDDLKNCFSHHDIQFWKLSRSVRSDRRSELR</sequence>
<dbReference type="EMBL" id="KV005865">
    <property type="protein sequence ID" value="KZV33343.1"/>
    <property type="molecule type" value="Genomic_DNA"/>
</dbReference>
<accession>A0A2Z7BFY6</accession>
<gene>
    <name evidence="1" type="ORF">F511_18224</name>
</gene>
<dbReference type="AlphaFoldDB" id="A0A2Z7BFY6"/>
<evidence type="ECO:0000313" key="1">
    <source>
        <dbReference type="EMBL" id="KZV33343.1"/>
    </source>
</evidence>
<protein>
    <submittedName>
        <fullName evidence="1">Uncharacterized protein</fullName>
    </submittedName>
</protein>